<name>E4V530_ARTGP</name>
<keyword evidence="2" id="KW-1185">Reference proteome</keyword>
<accession>E4V530</accession>
<proteinExistence type="predicted"/>
<dbReference type="HOGENOM" id="CLU_104688_2_0_1"/>
<reference evidence="2" key="1">
    <citation type="journal article" date="2012" name="MBio">
        <title>Comparative genome analysis of Trichophyton rubrum and related dermatophytes reveals candidate genes involved in infection.</title>
        <authorList>
            <person name="Martinez D.A."/>
            <person name="Oliver B.G."/>
            <person name="Graeser Y."/>
            <person name="Goldberg J.M."/>
            <person name="Li W."/>
            <person name="Martinez-Rossi N.M."/>
            <person name="Monod M."/>
            <person name="Shelest E."/>
            <person name="Barton R.C."/>
            <person name="Birch E."/>
            <person name="Brakhage A.A."/>
            <person name="Chen Z."/>
            <person name="Gurr S.J."/>
            <person name="Heiman D."/>
            <person name="Heitman J."/>
            <person name="Kosti I."/>
            <person name="Rossi A."/>
            <person name="Saif S."/>
            <person name="Samalova M."/>
            <person name="Saunders C.W."/>
            <person name="Shea T."/>
            <person name="Summerbell R.C."/>
            <person name="Xu J."/>
            <person name="Young S."/>
            <person name="Zeng Q."/>
            <person name="Birren B.W."/>
            <person name="Cuomo C.A."/>
            <person name="White T.C."/>
        </authorList>
    </citation>
    <scope>NUCLEOTIDE SEQUENCE [LARGE SCALE GENOMIC DNA]</scope>
    <source>
        <strain evidence="2">ATCC MYA-4604 / CBS 118893</strain>
    </source>
</reference>
<dbReference type="Proteomes" id="UP000002669">
    <property type="component" value="Unassembled WGS sequence"/>
</dbReference>
<dbReference type="AlphaFoldDB" id="E4V530"/>
<dbReference type="OrthoDB" id="4173465at2759"/>
<dbReference type="RefSeq" id="XP_003169939.1">
    <property type="nucleotide sequence ID" value="XM_003169891.1"/>
</dbReference>
<sequence>MEWFTPRSISNDTEQTEIFISPPRLRFDPPPRLRLEFVGTGALVKAWPLRDPTCPTRCGGGKWVKLATIPELNFLGLDRFQQIEASTNKTEEDAFAEKLRLIGASWQADYIDYHTIDFEATENVSLYGWPSTGGLWVYQYDGYEPVKIRILNRLSGMLRLAITMDEQSQLLKDHGARFYEDPKQYPPFANLTTPKGRD</sequence>
<dbReference type="STRING" id="535722.E4V530"/>
<organism evidence="2">
    <name type="scientific">Arthroderma gypseum (strain ATCC MYA-4604 / CBS 118893)</name>
    <name type="common">Microsporum gypseum</name>
    <dbReference type="NCBI Taxonomy" id="535722"/>
    <lineage>
        <taxon>Eukaryota</taxon>
        <taxon>Fungi</taxon>
        <taxon>Dikarya</taxon>
        <taxon>Ascomycota</taxon>
        <taxon>Pezizomycotina</taxon>
        <taxon>Eurotiomycetes</taxon>
        <taxon>Eurotiomycetidae</taxon>
        <taxon>Onygenales</taxon>
        <taxon>Arthrodermataceae</taxon>
        <taxon>Nannizzia</taxon>
    </lineage>
</organism>
<dbReference type="VEuPathDB" id="FungiDB:MGYG_08113"/>
<protein>
    <submittedName>
        <fullName evidence="1">Uncharacterized protein</fullName>
    </submittedName>
</protein>
<dbReference type="EMBL" id="DS989829">
    <property type="protein sequence ID" value="EFR05104.1"/>
    <property type="molecule type" value="Genomic_DNA"/>
</dbReference>
<dbReference type="InParanoid" id="E4V530"/>
<dbReference type="eggNOG" id="ENOG502SQRY">
    <property type="taxonomic scope" value="Eukaryota"/>
</dbReference>
<gene>
    <name evidence="1" type="ORF">MGYG_08113</name>
</gene>
<evidence type="ECO:0000313" key="1">
    <source>
        <dbReference type="EMBL" id="EFR05104.1"/>
    </source>
</evidence>
<evidence type="ECO:0000313" key="2">
    <source>
        <dbReference type="Proteomes" id="UP000002669"/>
    </source>
</evidence>
<dbReference type="OMA" id="IFISPPR"/>
<dbReference type="GeneID" id="10025173"/>